<accession>A0ABU3T260</accession>
<evidence type="ECO:0000256" key="2">
    <source>
        <dbReference type="SAM" id="MobiDB-lite"/>
    </source>
</evidence>
<evidence type="ECO:0000313" key="3">
    <source>
        <dbReference type="EMBL" id="MDU0356340.1"/>
    </source>
</evidence>
<evidence type="ECO:0000256" key="1">
    <source>
        <dbReference type="ARBA" id="ARBA00022729"/>
    </source>
</evidence>
<dbReference type="InterPro" id="IPR006311">
    <property type="entry name" value="TAT_signal"/>
</dbReference>
<name>A0ABU3T260_9ALTE</name>
<protein>
    <submittedName>
        <fullName evidence="3">Twin-arginine translocation signal domain-containing protein</fullName>
    </submittedName>
</protein>
<organism evidence="3 4">
    <name type="scientific">Paraglaciecola aquimarina</name>
    <dbReference type="NCBI Taxonomy" id="1235557"/>
    <lineage>
        <taxon>Bacteria</taxon>
        <taxon>Pseudomonadati</taxon>
        <taxon>Pseudomonadota</taxon>
        <taxon>Gammaproteobacteria</taxon>
        <taxon>Alteromonadales</taxon>
        <taxon>Alteromonadaceae</taxon>
        <taxon>Paraglaciecola</taxon>
    </lineage>
</organism>
<sequence>MSNNSLNGKESSASTNTTQRRTFLKRASAGAAIASIPWAFSLG</sequence>
<gene>
    <name evidence="3" type="ORF">RS130_22790</name>
</gene>
<proteinExistence type="predicted"/>
<keyword evidence="1" id="KW-0732">Signal</keyword>
<evidence type="ECO:0000313" key="4">
    <source>
        <dbReference type="Proteomes" id="UP001247805"/>
    </source>
</evidence>
<dbReference type="PROSITE" id="PS51318">
    <property type="entry name" value="TAT"/>
    <property type="match status" value="1"/>
</dbReference>
<dbReference type="Proteomes" id="UP001247805">
    <property type="component" value="Unassembled WGS sequence"/>
</dbReference>
<reference evidence="3 4" key="1">
    <citation type="submission" date="2023-10" db="EMBL/GenBank/DDBJ databases">
        <title>Glaciecola aquimarina strain GGW-M5 nov., isolated from a coastal seawater.</title>
        <authorList>
            <person name="Bayburt H."/>
            <person name="Kim J.M."/>
            <person name="Choi B.J."/>
            <person name="Jeon C.O."/>
        </authorList>
    </citation>
    <scope>NUCLEOTIDE SEQUENCE [LARGE SCALE GENOMIC DNA]</scope>
    <source>
        <strain evidence="3 4">KCTC 32108</strain>
    </source>
</reference>
<dbReference type="InterPro" id="IPR019546">
    <property type="entry name" value="TAT_signal_bac_arc"/>
</dbReference>
<dbReference type="EMBL" id="JAWDIO010000002">
    <property type="protein sequence ID" value="MDU0356340.1"/>
    <property type="molecule type" value="Genomic_DNA"/>
</dbReference>
<dbReference type="RefSeq" id="WP_316027831.1">
    <property type="nucleotide sequence ID" value="NZ_JAWDIO010000002.1"/>
</dbReference>
<feature type="region of interest" description="Disordered" evidence="2">
    <location>
        <begin position="1"/>
        <end position="21"/>
    </location>
</feature>
<dbReference type="NCBIfam" id="TIGR01409">
    <property type="entry name" value="TAT_signal_seq"/>
    <property type="match status" value="1"/>
</dbReference>
<comment type="caution">
    <text evidence="3">The sequence shown here is derived from an EMBL/GenBank/DDBJ whole genome shotgun (WGS) entry which is preliminary data.</text>
</comment>
<keyword evidence="4" id="KW-1185">Reference proteome</keyword>